<dbReference type="Pfam" id="PF22624">
    <property type="entry name" value="AASDHPPT_N"/>
    <property type="match status" value="1"/>
</dbReference>
<evidence type="ECO:0000313" key="5">
    <source>
        <dbReference type="EMBL" id="GFM38447.1"/>
    </source>
</evidence>
<dbReference type="GO" id="GO:0008897">
    <property type="term" value="F:holo-[acyl-carrier-protein] synthase activity"/>
    <property type="evidence" value="ECO:0007669"/>
    <property type="project" value="InterPro"/>
</dbReference>
<reference evidence="5 6" key="1">
    <citation type="submission" date="2020-05" db="EMBL/GenBank/DDBJ databases">
        <title>Draft genome sequence of Desulfovibrio psychrotolerans JS1T.</title>
        <authorList>
            <person name="Ueno A."/>
            <person name="Tamazawa S."/>
            <person name="Tamamura S."/>
            <person name="Murakami T."/>
            <person name="Kiyama T."/>
            <person name="Inomata H."/>
            <person name="Amano Y."/>
            <person name="Miyakawa K."/>
            <person name="Tamaki H."/>
            <person name="Naganuma T."/>
            <person name="Kaneko K."/>
        </authorList>
    </citation>
    <scope>NUCLEOTIDE SEQUENCE [LARGE SCALE GENOMIC DNA]</scope>
    <source>
        <strain evidence="5 6">JS1</strain>
    </source>
</reference>
<protein>
    <recommendedName>
        <fullName evidence="7">4'-phosphopantetheinyl transferase</fullName>
    </recommendedName>
</protein>
<dbReference type="PANTHER" id="PTHR12215">
    <property type="entry name" value="PHOSPHOPANTETHEINE TRANSFERASE"/>
    <property type="match status" value="1"/>
</dbReference>
<feature type="domain" description="4'-phosphopantetheinyl transferase N-terminal" evidence="4">
    <location>
        <begin position="49"/>
        <end position="128"/>
    </location>
</feature>
<dbReference type="InterPro" id="IPR050559">
    <property type="entry name" value="P-Pant_transferase_sf"/>
</dbReference>
<dbReference type="SUPFAM" id="SSF56214">
    <property type="entry name" value="4'-phosphopantetheinyl transferase"/>
    <property type="match status" value="2"/>
</dbReference>
<dbReference type="GO" id="GO:0000287">
    <property type="term" value="F:magnesium ion binding"/>
    <property type="evidence" value="ECO:0007669"/>
    <property type="project" value="InterPro"/>
</dbReference>
<dbReference type="PANTHER" id="PTHR12215:SF15">
    <property type="entry name" value="4'-PHOSPHOPANTETHEINYL TRANSFERASE SUPERFAMILY-RELATED"/>
    <property type="match status" value="1"/>
</dbReference>
<evidence type="ECO:0008006" key="7">
    <source>
        <dbReference type="Google" id="ProtNLM"/>
    </source>
</evidence>
<keyword evidence="6" id="KW-1185">Reference proteome</keyword>
<dbReference type="InterPro" id="IPR008278">
    <property type="entry name" value="4-PPantetheinyl_Trfase_dom"/>
</dbReference>
<evidence type="ECO:0000256" key="1">
    <source>
        <dbReference type="ARBA" id="ARBA00010990"/>
    </source>
</evidence>
<dbReference type="Proteomes" id="UP000503820">
    <property type="component" value="Unassembled WGS sequence"/>
</dbReference>
<dbReference type="GO" id="GO:0019878">
    <property type="term" value="P:lysine biosynthetic process via aminoadipic acid"/>
    <property type="evidence" value="ECO:0007669"/>
    <property type="project" value="TreeGrafter"/>
</dbReference>
<dbReference type="Gene3D" id="3.90.470.20">
    <property type="entry name" value="4'-phosphopantetheinyl transferase domain"/>
    <property type="match status" value="2"/>
</dbReference>
<dbReference type="Pfam" id="PF01648">
    <property type="entry name" value="ACPS"/>
    <property type="match status" value="1"/>
</dbReference>
<proteinExistence type="inferred from homology"/>
<organism evidence="5 6">
    <name type="scientific">Desulfovibrio psychrotolerans</name>
    <dbReference type="NCBI Taxonomy" id="415242"/>
    <lineage>
        <taxon>Bacteria</taxon>
        <taxon>Pseudomonadati</taxon>
        <taxon>Thermodesulfobacteriota</taxon>
        <taxon>Desulfovibrionia</taxon>
        <taxon>Desulfovibrionales</taxon>
        <taxon>Desulfovibrionaceae</taxon>
        <taxon>Desulfovibrio</taxon>
    </lineage>
</organism>
<comment type="caution">
    <text evidence="5">The sequence shown here is derived from an EMBL/GenBank/DDBJ whole genome shotgun (WGS) entry which is preliminary data.</text>
</comment>
<dbReference type="InterPro" id="IPR055066">
    <property type="entry name" value="AASDHPPT_N"/>
</dbReference>
<dbReference type="EMBL" id="BLVP01000036">
    <property type="protein sequence ID" value="GFM38447.1"/>
    <property type="molecule type" value="Genomic_DNA"/>
</dbReference>
<dbReference type="GO" id="GO:0005829">
    <property type="term" value="C:cytosol"/>
    <property type="evidence" value="ECO:0007669"/>
    <property type="project" value="TreeGrafter"/>
</dbReference>
<accession>A0A7J0BXM0</accession>
<evidence type="ECO:0000256" key="2">
    <source>
        <dbReference type="ARBA" id="ARBA00022679"/>
    </source>
</evidence>
<evidence type="ECO:0000259" key="3">
    <source>
        <dbReference type="Pfam" id="PF01648"/>
    </source>
</evidence>
<sequence>MNHPPQAASCALLSGAVPTDSMAAPWLPRTVPCGTILCVGLVLAGDPQHWCAAASPYAAPDELERASRFIHTIDAARHLAGRALVRKVLAAATGVSFPATPFSRNAWGKPELPGSPVSFSISHAGTMLWTAFCRHTPVGIDVEAIPSATDVFELARMLHSDECAEIAALSQHEAVACFYRTWVRKEAVLKAVGEGLNRSLTSFRVSTGAASGNWLQQPPGGEGYASPGWTTADIAVREGYFCSVAAQASGLSLAVHHVPCPDAALFFA</sequence>
<dbReference type="RefSeq" id="WP_174411053.1">
    <property type="nucleotide sequence ID" value="NZ_BLVP01000036.1"/>
</dbReference>
<comment type="similarity">
    <text evidence="1">Belongs to the P-Pant transferase superfamily. Gsp/Sfp/HetI/AcpT family.</text>
</comment>
<evidence type="ECO:0000259" key="4">
    <source>
        <dbReference type="Pfam" id="PF22624"/>
    </source>
</evidence>
<gene>
    <name evidence="5" type="ORF">DSM19430T_31310</name>
</gene>
<dbReference type="AlphaFoldDB" id="A0A7J0BXM0"/>
<dbReference type="InterPro" id="IPR037143">
    <property type="entry name" value="4-PPantetheinyl_Trfase_dom_sf"/>
</dbReference>
<feature type="domain" description="4'-phosphopantetheinyl transferase" evidence="3">
    <location>
        <begin position="137"/>
        <end position="216"/>
    </location>
</feature>
<keyword evidence="2" id="KW-0808">Transferase</keyword>
<name>A0A7J0BXM0_9BACT</name>
<evidence type="ECO:0000313" key="6">
    <source>
        <dbReference type="Proteomes" id="UP000503820"/>
    </source>
</evidence>